<accession>A0A9W4X131</accession>
<dbReference type="Pfam" id="PF00385">
    <property type="entry name" value="Chromo"/>
    <property type="match status" value="1"/>
</dbReference>
<dbReference type="PROSITE" id="PS00028">
    <property type="entry name" value="ZINC_FINGER_C2H2_1"/>
    <property type="match status" value="1"/>
</dbReference>
<dbReference type="GO" id="GO:0008270">
    <property type="term" value="F:zinc ion binding"/>
    <property type="evidence" value="ECO:0007669"/>
    <property type="project" value="UniProtKB-KW"/>
</dbReference>
<feature type="domain" description="Chromo" evidence="4">
    <location>
        <begin position="11"/>
        <end position="51"/>
    </location>
</feature>
<keyword evidence="1" id="KW-0863">Zinc-finger</keyword>
<dbReference type="InterPro" id="IPR016197">
    <property type="entry name" value="Chromo-like_dom_sf"/>
</dbReference>
<dbReference type="InterPro" id="IPR023780">
    <property type="entry name" value="Chromo_domain"/>
</dbReference>
<feature type="compositionally biased region" description="Polar residues" evidence="3">
    <location>
        <begin position="125"/>
        <end position="139"/>
    </location>
</feature>
<dbReference type="OrthoDB" id="3647690at2759"/>
<dbReference type="InterPro" id="IPR013087">
    <property type="entry name" value="Znf_C2H2_type"/>
</dbReference>
<dbReference type="PROSITE" id="PS50157">
    <property type="entry name" value="ZINC_FINGER_C2H2_2"/>
    <property type="match status" value="1"/>
</dbReference>
<dbReference type="Gene3D" id="2.40.50.40">
    <property type="match status" value="1"/>
</dbReference>
<feature type="region of interest" description="Disordered" evidence="3">
    <location>
        <begin position="69"/>
        <end position="153"/>
    </location>
</feature>
<organism evidence="6 7">
    <name type="scientific">Funneliformis geosporum</name>
    <dbReference type="NCBI Taxonomy" id="1117311"/>
    <lineage>
        <taxon>Eukaryota</taxon>
        <taxon>Fungi</taxon>
        <taxon>Fungi incertae sedis</taxon>
        <taxon>Mucoromycota</taxon>
        <taxon>Glomeromycotina</taxon>
        <taxon>Glomeromycetes</taxon>
        <taxon>Glomerales</taxon>
        <taxon>Glomeraceae</taxon>
        <taxon>Funneliformis</taxon>
    </lineage>
</organism>
<feature type="coiled-coil region" evidence="2">
    <location>
        <begin position="693"/>
        <end position="838"/>
    </location>
</feature>
<sequence length="998" mass="113379">MPQNTTANQYFEAERILDERTTEDTTFYLIKWKGMNNNGKPWEPTWEPASHCTQPLIASWNHNRAGKRKLRSPIFPSSPSTTPTKNSPIKRERKLQKTVAGSNPANNGDSLESPMVIDSDDDASRNPTQNDNTHPSSKLRQTDDSSSVANSVAVKHSKIHRQLLRPYQILLPVPLSKLQQIAYRKAIDKPQIFKYLAETNLSTPPEPNSIIFHVKDQLLKIVNHLSLLLSSSPNHYHGPNTSYQSFETGKLVMINHLLKGLRHHDLTIGIAIPQGPIMNSIIKDFMKTHNHNYVILNETANRRTTRLTTNEYKLRCIVFTTPLPRMNEEELPQFDLVIAYDTSFSPRKHLWHIKANENIPIIRLVTKLTLEHALNYQMLQQSDNLLFSTLSLFEIKRIIQFGLWKKNQCIETGCELRQFDIQGTCDKVFQWINDGMQRNLTFGMEAAVEKVWGKSIPAEHVTFDRSRLIATASSSKERKDFSSPKAEKRVSDVNDEGSLKKRKDKETSQNEELSQRKKKLKTTEGISTEVSNPNSINDSNHAATSSLSISTSTILSPTEPLTESPIEQINSTILNKSKQIPSPRNSRDELHKDSRRSSLKDSSKDLLGKNKETTQDSCKDHPSTSKNPTREISRNLSKDPIKHVKGGSKDSNKNCKEQKCAEENAIDWKQKYSELLKLQDDLTQEKERYCKMVNDLSSDLAKTRTQLGELQIRRKRSLFEVQSIELEKVRMEMADVQLENSRLKSDAENKEQETHKLRKEVETLKNSVKTYKSKIKSLETENNNLKQTKTVQSTFGKSSKKNESFEDQIKRLEKENSVLQLQCDLQKQELKLAHEEDQYHQDIANLLMKMKGKTKEEMDEIYLAKKRTAALSKSNVNTPSSSSKGATSDITENVAKNVPENVPKNAPENATVNVPVNVPVVDNNVNGTSTNVTKLVSNTSNEVSPSVVNLISSTTTKTFACNWDKCKKAFEKKEDLKIHLKSFHNLDPGSSHVIEIID</sequence>
<dbReference type="AlphaFoldDB" id="A0A9W4X131"/>
<evidence type="ECO:0000259" key="4">
    <source>
        <dbReference type="PROSITE" id="PS50013"/>
    </source>
</evidence>
<protein>
    <submittedName>
        <fullName evidence="6">13074_t:CDS:1</fullName>
    </submittedName>
</protein>
<keyword evidence="1" id="KW-0479">Metal-binding</keyword>
<evidence type="ECO:0000256" key="2">
    <source>
        <dbReference type="SAM" id="Coils"/>
    </source>
</evidence>
<dbReference type="SUPFAM" id="SSF54160">
    <property type="entry name" value="Chromo domain-like"/>
    <property type="match status" value="1"/>
</dbReference>
<name>A0A9W4X131_9GLOM</name>
<evidence type="ECO:0000313" key="7">
    <source>
        <dbReference type="Proteomes" id="UP001153678"/>
    </source>
</evidence>
<feature type="compositionally biased region" description="Polar residues" evidence="3">
    <location>
        <begin position="572"/>
        <end position="584"/>
    </location>
</feature>
<evidence type="ECO:0000313" key="6">
    <source>
        <dbReference type="EMBL" id="CAI2178650.1"/>
    </source>
</evidence>
<evidence type="ECO:0000256" key="1">
    <source>
        <dbReference type="PROSITE-ProRule" id="PRU00042"/>
    </source>
</evidence>
<feature type="compositionally biased region" description="Low complexity" evidence="3">
    <location>
        <begin position="72"/>
        <end position="87"/>
    </location>
</feature>
<feature type="compositionally biased region" description="Basic and acidic residues" evidence="3">
    <location>
        <begin position="475"/>
        <end position="492"/>
    </location>
</feature>
<feature type="region of interest" description="Disordered" evidence="3">
    <location>
        <begin position="572"/>
        <end position="656"/>
    </location>
</feature>
<feature type="compositionally biased region" description="Polar residues" evidence="3">
    <location>
        <begin position="99"/>
        <end position="110"/>
    </location>
</feature>
<keyword evidence="1" id="KW-0862">Zinc</keyword>
<feature type="domain" description="C2H2-type" evidence="5">
    <location>
        <begin position="959"/>
        <end position="989"/>
    </location>
</feature>
<gene>
    <name evidence="6" type="ORF">FWILDA_LOCUS8692</name>
</gene>
<dbReference type="EMBL" id="CAMKVN010001896">
    <property type="protein sequence ID" value="CAI2178650.1"/>
    <property type="molecule type" value="Genomic_DNA"/>
</dbReference>
<dbReference type="CDD" id="cd00024">
    <property type="entry name" value="CD_CSD"/>
    <property type="match status" value="1"/>
</dbReference>
<dbReference type="Gene3D" id="3.30.160.60">
    <property type="entry name" value="Classic Zinc Finger"/>
    <property type="match status" value="1"/>
</dbReference>
<feature type="region of interest" description="Disordered" evidence="3">
    <location>
        <begin position="474"/>
        <end position="544"/>
    </location>
</feature>
<dbReference type="SMART" id="SM00298">
    <property type="entry name" value="CHROMO"/>
    <property type="match status" value="1"/>
</dbReference>
<evidence type="ECO:0000256" key="3">
    <source>
        <dbReference type="SAM" id="MobiDB-lite"/>
    </source>
</evidence>
<feature type="compositionally biased region" description="Polar residues" evidence="3">
    <location>
        <begin position="524"/>
        <end position="543"/>
    </location>
</feature>
<evidence type="ECO:0000259" key="5">
    <source>
        <dbReference type="PROSITE" id="PS50157"/>
    </source>
</evidence>
<dbReference type="PROSITE" id="PS50013">
    <property type="entry name" value="CHROMO_2"/>
    <property type="match status" value="1"/>
</dbReference>
<dbReference type="Proteomes" id="UP001153678">
    <property type="component" value="Unassembled WGS sequence"/>
</dbReference>
<feature type="compositionally biased region" description="Basic and acidic residues" evidence="3">
    <location>
        <begin position="585"/>
        <end position="656"/>
    </location>
</feature>
<keyword evidence="2" id="KW-0175">Coiled coil</keyword>
<proteinExistence type="predicted"/>
<keyword evidence="7" id="KW-1185">Reference proteome</keyword>
<dbReference type="InterPro" id="IPR000953">
    <property type="entry name" value="Chromo/chromo_shadow_dom"/>
</dbReference>
<reference evidence="6" key="1">
    <citation type="submission" date="2022-08" db="EMBL/GenBank/DDBJ databases">
        <authorList>
            <person name="Kallberg Y."/>
            <person name="Tangrot J."/>
            <person name="Rosling A."/>
        </authorList>
    </citation>
    <scope>NUCLEOTIDE SEQUENCE</scope>
    <source>
        <strain evidence="6">Wild A</strain>
    </source>
</reference>
<comment type="caution">
    <text evidence="6">The sequence shown here is derived from an EMBL/GenBank/DDBJ whole genome shotgun (WGS) entry which is preliminary data.</text>
</comment>